<keyword evidence="4" id="KW-1185">Reference proteome</keyword>
<evidence type="ECO:0000313" key="4">
    <source>
        <dbReference type="Proteomes" id="UP000480164"/>
    </source>
</evidence>
<proteinExistence type="predicted"/>
<evidence type="ECO:0000313" key="1">
    <source>
        <dbReference type="EMBL" id="MTD26509.1"/>
    </source>
</evidence>
<evidence type="ECO:0008006" key="5">
    <source>
        <dbReference type="Google" id="ProtNLM"/>
    </source>
</evidence>
<reference evidence="2 3" key="2">
    <citation type="submission" date="2019-12" db="EMBL/GenBank/DDBJ databases">
        <title>Erwinia sp. nov., isolated from droppings of birds in the Qinghai-Tiebt plateau of China.</title>
        <authorList>
            <person name="Ge Y."/>
        </authorList>
    </citation>
    <scope>NUCLEOTIDE SEQUENCE [LARGE SCALE GENOMIC DNA]</scope>
    <source>
        <strain evidence="2 3">J780</strain>
    </source>
</reference>
<gene>
    <name evidence="1" type="ORF">GK011_06060</name>
    <name evidence="2" type="ORF">GN242_06685</name>
</gene>
<dbReference type="EMBL" id="CP046509">
    <property type="protein sequence ID" value="QGU86915.1"/>
    <property type="molecule type" value="Genomic_DNA"/>
</dbReference>
<name>A0A6I6EG91_9GAMM</name>
<reference evidence="1 4" key="1">
    <citation type="submission" date="2019-11" db="EMBL/GenBank/DDBJ databases">
        <title>Erwinia sp. nov., isolated from feces of birds in Tibet plateau of China.</title>
        <authorList>
            <person name="Ge Y."/>
        </authorList>
    </citation>
    <scope>NUCLEOTIDE SEQUENCE [LARGE SCALE GENOMIC DNA]</scope>
    <source>
        <strain evidence="1 4">J316</strain>
    </source>
</reference>
<accession>A0A6I6EG91</accession>
<evidence type="ECO:0000313" key="3">
    <source>
        <dbReference type="Proteomes" id="UP000424752"/>
    </source>
</evidence>
<dbReference type="Proteomes" id="UP000480164">
    <property type="component" value="Unassembled WGS sequence"/>
</dbReference>
<dbReference type="EMBL" id="WLZX01000001">
    <property type="protein sequence ID" value="MTD26509.1"/>
    <property type="molecule type" value="Genomic_DNA"/>
</dbReference>
<accession>A0A6L6GM14</accession>
<protein>
    <recommendedName>
        <fullName evidence="5">AraC family transcriptional regulator</fullName>
    </recommendedName>
</protein>
<dbReference type="AlphaFoldDB" id="A0A6I6EG91"/>
<dbReference type="RefSeq" id="WP_154751746.1">
    <property type="nucleotide sequence ID" value="NZ_CP046509.1"/>
</dbReference>
<dbReference type="Proteomes" id="UP000424752">
    <property type="component" value="Chromosome"/>
</dbReference>
<evidence type="ECO:0000313" key="2">
    <source>
        <dbReference type="EMBL" id="QGU86915.1"/>
    </source>
</evidence>
<sequence>MSNNRSPDLLLHDALITKQLAPGLLALKRWKHTTEGAIPVILSGTGIRITTRTAFL</sequence>
<organism evidence="2 3">
    <name type="scientific">Erwinia sorbitola</name>
    <dbReference type="NCBI Taxonomy" id="2681984"/>
    <lineage>
        <taxon>Bacteria</taxon>
        <taxon>Pseudomonadati</taxon>
        <taxon>Pseudomonadota</taxon>
        <taxon>Gammaproteobacteria</taxon>
        <taxon>Enterobacterales</taxon>
        <taxon>Erwiniaceae</taxon>
        <taxon>Erwinia</taxon>
    </lineage>
</organism>
<dbReference type="KEGG" id="erwi:GN242_06685"/>